<evidence type="ECO:0000256" key="1">
    <source>
        <dbReference type="ARBA" id="ARBA00093464"/>
    </source>
</evidence>
<dbReference type="EMBL" id="JAKVPY010000088">
    <property type="protein sequence ID" value="MCH4565619.1"/>
    <property type="molecule type" value="Genomic_DNA"/>
</dbReference>
<evidence type="ECO:0000256" key="2">
    <source>
        <dbReference type="ARBA" id="ARBA00093628"/>
    </source>
</evidence>
<evidence type="ECO:0000259" key="3">
    <source>
        <dbReference type="Pfam" id="PF22667"/>
    </source>
</evidence>
<name>A0ABS9S0P1_9GAMM</name>
<proteinExistence type="inferred from homology"/>
<dbReference type="InterPro" id="IPR054594">
    <property type="entry name" value="Lon_lid"/>
</dbReference>
<dbReference type="Pfam" id="PF22667">
    <property type="entry name" value="Lon_lid"/>
    <property type="match status" value="1"/>
</dbReference>
<accession>A0ABS9S0P1</accession>
<feature type="domain" description="Lon protease AAA+ ATPase lid" evidence="3">
    <location>
        <begin position="72"/>
        <end position="116"/>
    </location>
</feature>
<dbReference type="InterPro" id="IPR027065">
    <property type="entry name" value="Lon_Prtase"/>
</dbReference>
<comment type="caution">
    <text evidence="4">The sequence shown here is derived from an EMBL/GenBank/DDBJ whole genome shotgun (WGS) entry which is preliminary data.</text>
</comment>
<reference evidence="4 5" key="1">
    <citation type="submission" date="2022-02" db="EMBL/GenBank/DDBJ databases">
        <title>Halomonas fukangensis sp. nov., a halophilic bacterium isolated from a bulk soil of Kalidium foliatum at Fukang.</title>
        <authorList>
            <person name="Huang Y."/>
        </authorList>
    </citation>
    <scope>NUCLEOTIDE SEQUENCE [LARGE SCALE GENOMIC DNA]</scope>
    <source>
        <strain evidence="4 5">EGI 63088</strain>
    </source>
</reference>
<keyword evidence="5" id="KW-1185">Reference proteome</keyword>
<sequence length="116" mass="13381">MAESFTTTNRFFDNKNYPRGFSRHGDFTIKEAQLLERHGYAFNELELGKREPVTEDEKLNIAKRHLLPKQIERNALKKGELTVDDSAIIGIIRYYTREAGVRSLGREISKLGRKAV</sequence>
<dbReference type="PANTHER" id="PTHR10046">
    <property type="entry name" value="ATP DEPENDENT LON PROTEASE FAMILY MEMBER"/>
    <property type="match status" value="1"/>
</dbReference>
<dbReference type="Proteomes" id="UP001202117">
    <property type="component" value="Unassembled WGS sequence"/>
</dbReference>
<protein>
    <recommendedName>
        <fullName evidence="2">Macrodomain Ori protein</fullName>
    </recommendedName>
</protein>
<dbReference type="Gene3D" id="1.10.8.60">
    <property type="match status" value="1"/>
</dbReference>
<evidence type="ECO:0000313" key="5">
    <source>
        <dbReference type="Proteomes" id="UP001202117"/>
    </source>
</evidence>
<organism evidence="4 5">
    <name type="scientific">Halomonas flagellata</name>
    <dbReference type="NCBI Taxonomy" id="2920385"/>
    <lineage>
        <taxon>Bacteria</taxon>
        <taxon>Pseudomonadati</taxon>
        <taxon>Pseudomonadota</taxon>
        <taxon>Gammaproteobacteria</taxon>
        <taxon>Oceanospirillales</taxon>
        <taxon>Halomonadaceae</taxon>
        <taxon>Halomonas</taxon>
    </lineage>
</organism>
<dbReference type="SUPFAM" id="SSF52540">
    <property type="entry name" value="P-loop containing nucleoside triphosphate hydrolases"/>
    <property type="match status" value="1"/>
</dbReference>
<comment type="similarity">
    <text evidence="1">Belongs to the MaoP family.</text>
</comment>
<gene>
    <name evidence="4" type="primary">maoP</name>
    <name evidence="4" type="ORF">MKP05_21235</name>
</gene>
<dbReference type="RefSeq" id="WP_240570133.1">
    <property type="nucleotide sequence ID" value="NZ_JAKVPY010000088.1"/>
</dbReference>
<dbReference type="InterPro" id="IPR007335">
    <property type="entry name" value="DUF413"/>
</dbReference>
<evidence type="ECO:0000313" key="4">
    <source>
        <dbReference type="EMBL" id="MCH4565619.1"/>
    </source>
</evidence>
<dbReference type="InterPro" id="IPR027417">
    <property type="entry name" value="P-loop_NTPase"/>
</dbReference>
<dbReference type="Pfam" id="PF04219">
    <property type="entry name" value="DUF413"/>
    <property type="match status" value="1"/>
</dbReference>
<feature type="non-terminal residue" evidence="4">
    <location>
        <position position="116"/>
    </location>
</feature>